<evidence type="ECO:0008006" key="4">
    <source>
        <dbReference type="Google" id="ProtNLM"/>
    </source>
</evidence>
<organism evidence="2 3">
    <name type="scientific">Streptomyces caeni</name>
    <dbReference type="NCBI Taxonomy" id="2307231"/>
    <lineage>
        <taxon>Bacteria</taxon>
        <taxon>Bacillati</taxon>
        <taxon>Actinomycetota</taxon>
        <taxon>Actinomycetes</taxon>
        <taxon>Kitasatosporales</taxon>
        <taxon>Streptomycetaceae</taxon>
        <taxon>Streptomyces</taxon>
    </lineage>
</organism>
<name>A0ABW4IJR9_9ACTN</name>
<accession>A0ABW4IJR9</accession>
<dbReference type="Proteomes" id="UP001597261">
    <property type="component" value="Unassembled WGS sequence"/>
</dbReference>
<evidence type="ECO:0000313" key="3">
    <source>
        <dbReference type="Proteomes" id="UP001597261"/>
    </source>
</evidence>
<feature type="compositionally biased region" description="Basic residues" evidence="1">
    <location>
        <begin position="66"/>
        <end position="76"/>
    </location>
</feature>
<sequence>MNDVTLRHPNLPEGQEIRVPRSAVPHYRSAGWVPADSPSTDSGPATEQISQAGVEGSSGDTPAQPVKRRRATSKET</sequence>
<evidence type="ECO:0000256" key="1">
    <source>
        <dbReference type="SAM" id="MobiDB-lite"/>
    </source>
</evidence>
<gene>
    <name evidence="2" type="ORF">ACFSL4_01785</name>
</gene>
<evidence type="ECO:0000313" key="2">
    <source>
        <dbReference type="EMBL" id="MFD1656997.1"/>
    </source>
</evidence>
<proteinExistence type="predicted"/>
<keyword evidence="3" id="KW-1185">Reference proteome</keyword>
<dbReference type="EMBL" id="JBHUDX010000004">
    <property type="protein sequence ID" value="MFD1656997.1"/>
    <property type="molecule type" value="Genomic_DNA"/>
</dbReference>
<comment type="caution">
    <text evidence="2">The sequence shown here is derived from an EMBL/GenBank/DDBJ whole genome shotgun (WGS) entry which is preliminary data.</text>
</comment>
<feature type="region of interest" description="Disordered" evidence="1">
    <location>
        <begin position="1"/>
        <end position="76"/>
    </location>
</feature>
<feature type="compositionally biased region" description="Polar residues" evidence="1">
    <location>
        <begin position="37"/>
        <end position="51"/>
    </location>
</feature>
<protein>
    <recommendedName>
        <fullName evidence="4">ATP-grasp-modified RiPP</fullName>
    </recommendedName>
</protein>
<reference evidence="3" key="1">
    <citation type="journal article" date="2019" name="Int. J. Syst. Evol. Microbiol.">
        <title>The Global Catalogue of Microorganisms (GCM) 10K type strain sequencing project: providing services to taxonomists for standard genome sequencing and annotation.</title>
        <authorList>
            <consortium name="The Broad Institute Genomics Platform"/>
            <consortium name="The Broad Institute Genome Sequencing Center for Infectious Disease"/>
            <person name="Wu L."/>
            <person name="Ma J."/>
        </authorList>
    </citation>
    <scope>NUCLEOTIDE SEQUENCE [LARGE SCALE GENOMIC DNA]</scope>
    <source>
        <strain evidence="3">CGMCC 1.12470</strain>
    </source>
</reference>